<evidence type="ECO:0000313" key="2">
    <source>
        <dbReference type="Proteomes" id="UP000095283"/>
    </source>
</evidence>
<evidence type="ECO:0000313" key="3">
    <source>
        <dbReference type="WBParaSite" id="Hba_05562"/>
    </source>
</evidence>
<dbReference type="Proteomes" id="UP000095283">
    <property type="component" value="Unplaced"/>
</dbReference>
<organism evidence="2 3">
    <name type="scientific">Heterorhabditis bacteriophora</name>
    <name type="common">Entomopathogenic nematode worm</name>
    <dbReference type="NCBI Taxonomy" id="37862"/>
    <lineage>
        <taxon>Eukaryota</taxon>
        <taxon>Metazoa</taxon>
        <taxon>Ecdysozoa</taxon>
        <taxon>Nematoda</taxon>
        <taxon>Chromadorea</taxon>
        <taxon>Rhabditida</taxon>
        <taxon>Rhabditina</taxon>
        <taxon>Rhabditomorpha</taxon>
        <taxon>Strongyloidea</taxon>
        <taxon>Heterorhabditidae</taxon>
        <taxon>Heterorhabditis</taxon>
    </lineage>
</organism>
<proteinExistence type="predicted"/>
<name>A0A1I7WKR1_HETBA</name>
<keyword evidence="1" id="KW-0732">Signal</keyword>
<accession>A0A1I7WKR1</accession>
<protein>
    <submittedName>
        <fullName evidence="3">Uncharacterized protein</fullName>
    </submittedName>
</protein>
<sequence length="219" mass="25954">MVYFVLIFILKIHFLIIDDSADNFETVLSEDDFINSRNIRVDLTKIAHCSIYFERFSSQLTITLLNRPVVVNHFHWILDVFKQDRDMYIEIVWRNVLNGADDQFEKLEEDINYYSKWVKTVGFEFILGNAISVQVKYRSKYIISLTKLSNDVILQFSVILHIFLWKPKSKQINNFIFSDISHPFQFYKIPHTIIASFLIPSRYAETIAREYLFNMTGAN</sequence>
<evidence type="ECO:0000256" key="1">
    <source>
        <dbReference type="SAM" id="SignalP"/>
    </source>
</evidence>
<feature type="chain" id="PRO_5009310701" evidence="1">
    <location>
        <begin position="22"/>
        <end position="219"/>
    </location>
</feature>
<keyword evidence="2" id="KW-1185">Reference proteome</keyword>
<dbReference type="AlphaFoldDB" id="A0A1I7WKR1"/>
<feature type="signal peptide" evidence="1">
    <location>
        <begin position="1"/>
        <end position="21"/>
    </location>
</feature>
<reference evidence="3" key="1">
    <citation type="submission" date="2016-11" db="UniProtKB">
        <authorList>
            <consortium name="WormBaseParasite"/>
        </authorList>
    </citation>
    <scope>IDENTIFICATION</scope>
</reference>
<dbReference type="WBParaSite" id="Hba_05562">
    <property type="protein sequence ID" value="Hba_05562"/>
    <property type="gene ID" value="Hba_05562"/>
</dbReference>